<comment type="caution">
    <text evidence="20">The sequence shown here is derived from an EMBL/GenBank/DDBJ whole genome shotgun (WGS) entry which is preliminary data.</text>
</comment>
<evidence type="ECO:0000313" key="21">
    <source>
        <dbReference type="Proteomes" id="UP000308768"/>
    </source>
</evidence>
<feature type="transmembrane region" description="Helical" evidence="19">
    <location>
        <begin position="187"/>
        <end position="206"/>
    </location>
</feature>
<dbReference type="UniPathway" id="UPA00799">
    <property type="reaction ID" value="UER00773"/>
</dbReference>
<evidence type="ECO:0000256" key="3">
    <source>
        <dbReference type="ARBA" id="ARBA00005089"/>
    </source>
</evidence>
<evidence type="ECO:0000256" key="9">
    <source>
        <dbReference type="ARBA" id="ARBA00018909"/>
    </source>
</evidence>
<comment type="pathway">
    <text evidence="3">Carotenoid biosynthesis; beta-carotene biosynthesis.</text>
</comment>
<evidence type="ECO:0000256" key="14">
    <source>
        <dbReference type="ARBA" id="ARBA00023136"/>
    </source>
</evidence>
<dbReference type="InterPro" id="IPR019845">
    <property type="entry name" value="Squalene/phytoene_synthase_CS"/>
</dbReference>
<evidence type="ECO:0000256" key="5">
    <source>
        <dbReference type="ARBA" id="ARBA00008247"/>
    </source>
</evidence>
<dbReference type="NCBIfam" id="TIGR03462">
    <property type="entry name" value="CarR_dom_SF"/>
    <property type="match status" value="2"/>
</dbReference>
<feature type="transmembrane region" description="Helical" evidence="19">
    <location>
        <begin position="232"/>
        <end position="259"/>
    </location>
</feature>
<evidence type="ECO:0000256" key="12">
    <source>
        <dbReference type="ARBA" id="ARBA00022746"/>
    </source>
</evidence>
<dbReference type="GO" id="GO:0016872">
    <property type="term" value="F:intramolecular lyase activity"/>
    <property type="evidence" value="ECO:0007669"/>
    <property type="project" value="InterPro"/>
</dbReference>
<evidence type="ECO:0000256" key="2">
    <source>
        <dbReference type="ARBA" id="ARBA00004141"/>
    </source>
</evidence>
<comment type="catalytic activity">
    <reaction evidence="18">
        <text>all-trans-lycopene = gamma-carotene</text>
        <dbReference type="Rhea" id="RHEA:32219"/>
        <dbReference type="ChEBI" id="CHEBI:15948"/>
        <dbReference type="ChEBI" id="CHEBI:27740"/>
        <dbReference type="EC" id="5.5.1.19"/>
    </reaction>
</comment>
<evidence type="ECO:0000256" key="11">
    <source>
        <dbReference type="ARBA" id="ARBA00022692"/>
    </source>
</evidence>
<feature type="transmembrane region" description="Helical" evidence="19">
    <location>
        <begin position="36"/>
        <end position="55"/>
    </location>
</feature>
<dbReference type="PANTHER" id="PTHR31480">
    <property type="entry name" value="BIFUNCTIONAL LYCOPENE CYCLASE/PHYTOENE SYNTHASE"/>
    <property type="match status" value="1"/>
</dbReference>
<feature type="transmembrane region" description="Helical" evidence="19">
    <location>
        <begin position="156"/>
        <end position="175"/>
    </location>
</feature>
<dbReference type="CDD" id="cd00683">
    <property type="entry name" value="Trans_IPPS_HH"/>
    <property type="match status" value="1"/>
</dbReference>
<dbReference type="EMBL" id="NAJN01000429">
    <property type="protein sequence ID" value="TKA73491.1"/>
    <property type="molecule type" value="Genomic_DNA"/>
</dbReference>
<dbReference type="EC" id="5.5.1.19" evidence="7"/>
<evidence type="ECO:0000256" key="19">
    <source>
        <dbReference type="SAM" id="Phobius"/>
    </source>
</evidence>
<dbReference type="GO" id="GO:0004311">
    <property type="term" value="F:geranylgeranyl diphosphate synthase activity"/>
    <property type="evidence" value="ECO:0007669"/>
    <property type="project" value="InterPro"/>
</dbReference>
<evidence type="ECO:0000256" key="15">
    <source>
        <dbReference type="ARBA" id="ARBA00023235"/>
    </source>
</evidence>
<evidence type="ECO:0000256" key="17">
    <source>
        <dbReference type="ARBA" id="ARBA00029313"/>
    </source>
</evidence>
<dbReference type="SFLD" id="SFLDS00005">
    <property type="entry name" value="Isoprenoid_Synthase_Type_I"/>
    <property type="match status" value="1"/>
</dbReference>
<dbReference type="GO" id="GO:0016020">
    <property type="term" value="C:membrane"/>
    <property type="evidence" value="ECO:0007669"/>
    <property type="project" value="UniProtKB-SubCell"/>
</dbReference>
<keyword evidence="13 19" id="KW-1133">Transmembrane helix</keyword>
<dbReference type="Gene3D" id="1.10.600.10">
    <property type="entry name" value="Farnesyl Diphosphate Synthase"/>
    <property type="match status" value="1"/>
</dbReference>
<feature type="transmembrane region" description="Helical" evidence="19">
    <location>
        <begin position="80"/>
        <end position="97"/>
    </location>
</feature>
<evidence type="ECO:0000256" key="18">
    <source>
        <dbReference type="ARBA" id="ARBA00029335"/>
    </source>
</evidence>
<dbReference type="InterPro" id="IPR044843">
    <property type="entry name" value="Trans_IPPS_bact-type"/>
</dbReference>
<dbReference type="InterPro" id="IPR033904">
    <property type="entry name" value="Trans_IPPS_HH"/>
</dbReference>
<keyword evidence="16" id="KW-0511">Multifunctional enzyme</keyword>
<evidence type="ECO:0000256" key="4">
    <source>
        <dbReference type="ARBA" id="ARBA00005172"/>
    </source>
</evidence>
<evidence type="ECO:0000256" key="16">
    <source>
        <dbReference type="ARBA" id="ARBA00023268"/>
    </source>
</evidence>
<dbReference type="STRING" id="331657.A0A4U0XBJ5"/>
<protein>
    <recommendedName>
        <fullName evidence="9">Bifunctional lycopene cyclase/phytoene synthase</fullName>
        <ecNumber evidence="8">2.5.1.32</ecNumber>
        <ecNumber evidence="7">5.5.1.19</ecNumber>
    </recommendedName>
</protein>
<comment type="catalytic activity">
    <reaction evidence="1">
        <text>2 (2E,6E,10E)-geranylgeranyl diphosphate = 15-cis-phytoene + 2 diphosphate</text>
        <dbReference type="Rhea" id="RHEA:34475"/>
        <dbReference type="ChEBI" id="CHEBI:27787"/>
        <dbReference type="ChEBI" id="CHEBI:33019"/>
        <dbReference type="ChEBI" id="CHEBI:58756"/>
        <dbReference type="EC" id="2.5.1.32"/>
    </reaction>
</comment>
<comment type="similarity">
    <text evidence="6">In the C-terminal section; belongs to the phytoene/squalene synthase family.</text>
</comment>
<evidence type="ECO:0000256" key="13">
    <source>
        <dbReference type="ARBA" id="ARBA00022989"/>
    </source>
</evidence>
<evidence type="ECO:0000256" key="8">
    <source>
        <dbReference type="ARBA" id="ARBA00012396"/>
    </source>
</evidence>
<evidence type="ECO:0000256" key="10">
    <source>
        <dbReference type="ARBA" id="ARBA00022679"/>
    </source>
</evidence>
<feature type="transmembrane region" description="Helical" evidence="19">
    <location>
        <begin position="6"/>
        <end position="24"/>
    </location>
</feature>
<dbReference type="GO" id="GO:0016117">
    <property type="term" value="P:carotenoid biosynthetic process"/>
    <property type="evidence" value="ECO:0007669"/>
    <property type="project" value="UniProtKB-KW"/>
</dbReference>
<comment type="pathway">
    <text evidence="4">Carotenoid biosynthesis; phytoene biosynthesis; all-trans-phytoene from geranylgeranyl diphosphate: step 1/1.</text>
</comment>
<dbReference type="InterPro" id="IPR008949">
    <property type="entry name" value="Isoprenoid_synthase_dom_sf"/>
</dbReference>
<dbReference type="Pfam" id="PF00494">
    <property type="entry name" value="SQS_PSY"/>
    <property type="match status" value="1"/>
</dbReference>
<dbReference type="GO" id="GO:0045436">
    <property type="term" value="F:lycopene beta cyclase activity"/>
    <property type="evidence" value="ECO:0007669"/>
    <property type="project" value="UniProtKB-ARBA"/>
</dbReference>
<dbReference type="Proteomes" id="UP000308768">
    <property type="component" value="Unassembled WGS sequence"/>
</dbReference>
<name>A0A4U0XBJ5_9PEZI</name>
<comment type="catalytic activity">
    <reaction evidence="17">
        <text>gamma-carotene = all-trans-beta-carotene</text>
        <dbReference type="Rhea" id="RHEA:32239"/>
        <dbReference type="ChEBI" id="CHEBI:17579"/>
        <dbReference type="ChEBI" id="CHEBI:27740"/>
        <dbReference type="EC" id="5.5.1.19"/>
    </reaction>
</comment>
<evidence type="ECO:0000256" key="6">
    <source>
        <dbReference type="ARBA" id="ARBA00008406"/>
    </source>
</evidence>
<evidence type="ECO:0000256" key="7">
    <source>
        <dbReference type="ARBA" id="ARBA00012242"/>
    </source>
</evidence>
<proteinExistence type="inferred from homology"/>
<gene>
    <name evidence="20" type="ORF">B0A49_07143</name>
</gene>
<dbReference type="InterPro" id="IPR002060">
    <property type="entry name" value="Squ/phyt_synthse"/>
</dbReference>
<dbReference type="AlphaFoldDB" id="A0A4U0XBJ5"/>
<dbReference type="SUPFAM" id="SSF48576">
    <property type="entry name" value="Terpenoid synthases"/>
    <property type="match status" value="1"/>
</dbReference>
<reference evidence="20 21" key="1">
    <citation type="submission" date="2017-03" db="EMBL/GenBank/DDBJ databases">
        <title>Genomes of endolithic fungi from Antarctica.</title>
        <authorList>
            <person name="Coleine C."/>
            <person name="Masonjones S."/>
            <person name="Stajich J.E."/>
        </authorList>
    </citation>
    <scope>NUCLEOTIDE SEQUENCE [LARGE SCALE GENOMIC DNA]</scope>
    <source>
        <strain evidence="20 21">CCFEE 5187</strain>
    </source>
</reference>
<keyword evidence="21" id="KW-1185">Reference proteome</keyword>
<comment type="similarity">
    <text evidence="5">In the N-terminal section; belongs to the lycopene beta-cyclase family.</text>
</comment>
<dbReference type="SFLD" id="SFLDG01018">
    <property type="entry name" value="Squalene/Phytoene_Synthase_Lik"/>
    <property type="match status" value="1"/>
</dbReference>
<keyword evidence="14 19" id="KW-0472">Membrane</keyword>
<dbReference type="UniPathway" id="UPA00802"/>
<keyword evidence="12" id="KW-0125">Carotenoid biosynthesis</keyword>
<keyword evidence="15" id="KW-0413">Isomerase</keyword>
<organism evidence="20 21">
    <name type="scientific">Cryomyces minteri</name>
    <dbReference type="NCBI Taxonomy" id="331657"/>
    <lineage>
        <taxon>Eukaryota</taxon>
        <taxon>Fungi</taxon>
        <taxon>Dikarya</taxon>
        <taxon>Ascomycota</taxon>
        <taxon>Pezizomycotina</taxon>
        <taxon>Dothideomycetes</taxon>
        <taxon>Dothideomycetes incertae sedis</taxon>
        <taxon>Cryomyces</taxon>
    </lineage>
</organism>
<dbReference type="SFLD" id="SFLDG01212">
    <property type="entry name" value="Phytoene_synthase_like"/>
    <property type="match status" value="1"/>
</dbReference>
<comment type="subcellular location">
    <subcellularLocation>
        <location evidence="2">Membrane</location>
        <topology evidence="2">Multi-pass membrane protein</topology>
    </subcellularLocation>
</comment>
<dbReference type="EC" id="2.5.1.32" evidence="8"/>
<evidence type="ECO:0000256" key="1">
    <source>
        <dbReference type="ARBA" id="ARBA00001805"/>
    </source>
</evidence>
<dbReference type="GO" id="GO:0051996">
    <property type="term" value="F:squalene synthase [NAD(P)H] activity"/>
    <property type="evidence" value="ECO:0007669"/>
    <property type="project" value="InterPro"/>
</dbReference>
<dbReference type="InterPro" id="IPR017825">
    <property type="entry name" value="Lycopene_cyclase_dom"/>
</dbReference>
<accession>A0A4U0XBJ5</accession>
<evidence type="ECO:0000313" key="20">
    <source>
        <dbReference type="EMBL" id="TKA73491.1"/>
    </source>
</evidence>
<dbReference type="PROSITE" id="PS01045">
    <property type="entry name" value="SQUALEN_PHYTOEN_SYN_2"/>
    <property type="match status" value="1"/>
</dbReference>
<keyword evidence="11 19" id="KW-0812">Transmembrane</keyword>
<sequence>MGYDYALVHLKYTIPPAVALTLLYRPLLTRLDVYKIVFLIIIALVSTTPWDSYLIRTRIWTYPSDAIIGPTLFDIPAEELFFFVVQTYTTSLLYLFLSKPTFHPVYLRVEEDAQAQHHVKAAAPRWKYLKFGGKLVLAYGIKTGIDMIEEGRKATYMGLIIVWAAPFLLLLWTLAYQFVLGLPLSNTLLPIALPTLYLWIVDTLALKRGTWVIESGTKLGIHLWDGLEIEEAVFFLATNSLIVFGLIAFDNAVAILHAFPSLFPEVPSLPSPVLLVRALLTPTSKYDGERIRGLTEAVDRLRRKSRSFYLASGVFQGRLRIDLIVLYSFCRVADDLIDDASSVEVARSWIARLTTFLTLSYPTDGDGRVDPSTIRAFVTKNFPPSAQLALLHLPTAYLTPQPLFDLLAGFETDLLFPPAPSRPSDLTSTSNTTASPDSTFPIATEADLDLYGARVAGTVADLCLQLVFHHHGALVPAATATALVSAGARMGIALQCVNIARDIAVDARLHRVYMPTSWLAAVGLTPETLIAAAARPTTAATARGSVEVEALRMKLLDKAFAIYAEARAAIERLPPEARPPMRVAVESYMEIGRVLREGNEGGWARIRMKELDKGGRATVPKLRRLRTAWKAAAMG</sequence>
<keyword evidence="10" id="KW-0808">Transferase</keyword>
<dbReference type="OrthoDB" id="6600518at2759"/>